<dbReference type="PANTHER" id="PTHR43152">
    <property type="entry name" value="UVRABC SYSTEM PROTEIN A"/>
    <property type="match status" value="1"/>
</dbReference>
<protein>
    <recommendedName>
        <fullName evidence="12">UvrABC system protein A</fullName>
    </recommendedName>
    <alternativeName>
        <fullName evidence="13">Excinuclease ABC subunit A</fullName>
    </alternativeName>
</protein>
<dbReference type="RefSeq" id="WP_067772911.1">
    <property type="nucleotide sequence ID" value="NZ_LIGX01000004.1"/>
</dbReference>
<dbReference type="PATRIC" id="fig|1679444.3.peg.1645"/>
<dbReference type="SMART" id="SM00382">
    <property type="entry name" value="AAA"/>
    <property type="match status" value="2"/>
</dbReference>
<dbReference type="GO" id="GO:0006281">
    <property type="term" value="P:DNA repair"/>
    <property type="evidence" value="ECO:0007669"/>
    <property type="project" value="UniProtKB-KW"/>
</dbReference>
<evidence type="ECO:0000256" key="9">
    <source>
        <dbReference type="ARBA" id="ARBA00023125"/>
    </source>
</evidence>
<dbReference type="GO" id="GO:0004518">
    <property type="term" value="F:nuclease activity"/>
    <property type="evidence" value="ECO:0007669"/>
    <property type="project" value="UniProtKB-KW"/>
</dbReference>
<dbReference type="EMBL" id="LT629973">
    <property type="protein sequence ID" value="SEH69143.1"/>
    <property type="molecule type" value="Genomic_DNA"/>
</dbReference>
<keyword evidence="16" id="KW-1185">Reference proteome</keyword>
<keyword evidence="3" id="KW-0677">Repeat</keyword>
<keyword evidence="7" id="KW-0067">ATP-binding</keyword>
<name>A0A1C7PE62_9BACT</name>
<comment type="subcellular location">
    <subcellularLocation>
        <location evidence="1">Cytoplasm</location>
    </subcellularLocation>
</comment>
<dbReference type="OrthoDB" id="9809851at2"/>
<evidence type="ECO:0000256" key="13">
    <source>
        <dbReference type="ARBA" id="ARBA00042156"/>
    </source>
</evidence>
<dbReference type="GO" id="GO:0003677">
    <property type="term" value="F:DNA binding"/>
    <property type="evidence" value="ECO:0007669"/>
    <property type="project" value="UniProtKB-KW"/>
</dbReference>
<dbReference type="InterPro" id="IPR027417">
    <property type="entry name" value="P-loop_NTPase"/>
</dbReference>
<organism evidence="15 16">
    <name type="scientific">Akkermansia glycaniphila</name>
    <dbReference type="NCBI Taxonomy" id="1679444"/>
    <lineage>
        <taxon>Bacteria</taxon>
        <taxon>Pseudomonadati</taxon>
        <taxon>Verrucomicrobiota</taxon>
        <taxon>Verrucomicrobiia</taxon>
        <taxon>Verrucomicrobiales</taxon>
        <taxon>Akkermansiaceae</taxon>
        <taxon>Akkermansia</taxon>
    </lineage>
</organism>
<dbReference type="PROSITE" id="PS00211">
    <property type="entry name" value="ABC_TRANSPORTER_1"/>
    <property type="match status" value="1"/>
</dbReference>
<dbReference type="AlphaFoldDB" id="A0A1C7PE62"/>
<keyword evidence="10" id="KW-0234">DNA repair</keyword>
<feature type="domain" description="ABC transporter" evidence="14">
    <location>
        <begin position="497"/>
        <end position="819"/>
    </location>
</feature>
<evidence type="ECO:0000256" key="7">
    <source>
        <dbReference type="ARBA" id="ARBA00022840"/>
    </source>
</evidence>
<comment type="similarity">
    <text evidence="11">Belongs to the ABC transporter superfamily. UvrA family.</text>
</comment>
<dbReference type="KEGG" id="agl:PYTT_0013"/>
<evidence type="ECO:0000313" key="15">
    <source>
        <dbReference type="EMBL" id="SEH69143.1"/>
    </source>
</evidence>
<accession>A0A1C7PE62</accession>
<sequence>MTPDIQIRGAAQNYLRHLDLDLPSGKIIALMGPSGSGKSTLAFETLFAESRRRFLDCLAPRARQLLAQPEKPAFDSITGLPPALCLEQNIPAGHTRTLLGTLTETLDYLRILYAAIGVPHDPDTGAQLTKLSPDEISGQLDALPEGTRLTLLAPLPPGFGSDLESDILDFRKQGYLRIRLRGEILDLEDIAPGTDTANAELVIDRIVVRPGILSRLADSLQTALRISPDEVRAIVQEPGAAEETRTYYTRYRNNETGFTLPDLSPKSFSYHSPAGACPECQGSGTIQQNGKETLCPACGGYRLNATARAVTIDFAARILNLPAFCALTIDDNIALLPQAAIPEALSAPARQIIDELSKRLHCLQSLGLGYLSLARPVSTLSGGEIQRARLAGQLGGGLSGVLYILDEPTIGLHPQDTEKLISALQQLRDKGNTILVVEHDPQLLAIADHIVEMGPGSGPEGGAVLAQGSYAHILQDPSSPSGAWLSGRKTLPAGQPLDLASCTWATLRDAHAHNLRHIDFTFPLGALCCLSGPSGSGKSTLIEDCLIPAIREGNLENGSTITRTIVIDQQPLGLSPRSTPATATGLLDVLRPLYASLPLSKQRGYTAARFSTNTRGGRCERCGGTGLLEVDMHFLADVYAECDACHGQRYNRETLEVTWRGKSIAQVLALSVAEALEFFRPIPAARNILQCLHDIGLGYLTLDRSATTLSGGEAQRIKLATHLAKASPKSGKRLGTGEHILFILDEPSTGLHFHETALLLQALHSLRQAGHSILCIEHHTGILKAADYLIDLGPGAGADGGTIVAQGTPAELIARGEQGIAAWLGSMPES</sequence>
<evidence type="ECO:0000256" key="2">
    <source>
        <dbReference type="ARBA" id="ARBA00022490"/>
    </source>
</evidence>
<dbReference type="GO" id="GO:0005524">
    <property type="term" value="F:ATP binding"/>
    <property type="evidence" value="ECO:0007669"/>
    <property type="project" value="UniProtKB-KW"/>
</dbReference>
<evidence type="ECO:0000256" key="6">
    <source>
        <dbReference type="ARBA" id="ARBA00022769"/>
    </source>
</evidence>
<dbReference type="GO" id="GO:0005737">
    <property type="term" value="C:cytoplasm"/>
    <property type="evidence" value="ECO:0007669"/>
    <property type="project" value="UniProtKB-SubCell"/>
</dbReference>
<keyword evidence="9" id="KW-0238">DNA-binding</keyword>
<keyword evidence="2" id="KW-0963">Cytoplasm</keyword>
<proteinExistence type="inferred from homology"/>
<evidence type="ECO:0000256" key="8">
    <source>
        <dbReference type="ARBA" id="ARBA00022881"/>
    </source>
</evidence>
<keyword evidence="5" id="KW-0227">DNA damage</keyword>
<reference evidence="16" key="1">
    <citation type="submission" date="2016-09" db="EMBL/GenBank/DDBJ databases">
        <authorList>
            <person name="Koehorst J."/>
        </authorList>
    </citation>
    <scope>NUCLEOTIDE SEQUENCE [LARGE SCALE GENOMIC DNA]</scope>
</reference>
<dbReference type="Gene3D" id="3.30.190.20">
    <property type="match status" value="1"/>
</dbReference>
<dbReference type="InterPro" id="IPR017871">
    <property type="entry name" value="ABC_transporter-like_CS"/>
</dbReference>
<dbReference type="InterPro" id="IPR041102">
    <property type="entry name" value="UvrA_inter"/>
</dbReference>
<dbReference type="STRING" id="1679444.PYTT_0013"/>
<dbReference type="Pfam" id="PF17760">
    <property type="entry name" value="UvrA_inter"/>
    <property type="match status" value="1"/>
</dbReference>
<evidence type="ECO:0000256" key="4">
    <source>
        <dbReference type="ARBA" id="ARBA00022741"/>
    </source>
</evidence>
<dbReference type="Proteomes" id="UP000176204">
    <property type="component" value="Chromosome I"/>
</dbReference>
<evidence type="ECO:0000313" key="16">
    <source>
        <dbReference type="Proteomes" id="UP000176204"/>
    </source>
</evidence>
<keyword evidence="8" id="KW-0267">Excision nuclease</keyword>
<evidence type="ECO:0000259" key="14">
    <source>
        <dbReference type="PROSITE" id="PS50893"/>
    </source>
</evidence>
<dbReference type="InterPro" id="IPR003439">
    <property type="entry name" value="ABC_transporter-like_ATP-bd"/>
</dbReference>
<evidence type="ECO:0000256" key="11">
    <source>
        <dbReference type="ARBA" id="ARBA00038000"/>
    </source>
</evidence>
<dbReference type="Gene3D" id="3.40.50.300">
    <property type="entry name" value="P-loop containing nucleotide triphosphate hydrolases"/>
    <property type="match status" value="3"/>
</dbReference>
<dbReference type="GO" id="GO:0016887">
    <property type="term" value="F:ATP hydrolysis activity"/>
    <property type="evidence" value="ECO:0007669"/>
    <property type="project" value="InterPro"/>
</dbReference>
<keyword evidence="6" id="KW-0228">DNA excision</keyword>
<evidence type="ECO:0000256" key="12">
    <source>
        <dbReference type="ARBA" id="ARBA00039316"/>
    </source>
</evidence>
<evidence type="ECO:0000256" key="10">
    <source>
        <dbReference type="ARBA" id="ARBA00023204"/>
    </source>
</evidence>
<gene>
    <name evidence="15" type="ORF">PYTT_0013</name>
</gene>
<dbReference type="InterPro" id="IPR003593">
    <property type="entry name" value="AAA+_ATPase"/>
</dbReference>
<dbReference type="Pfam" id="PF00005">
    <property type="entry name" value="ABC_tran"/>
    <property type="match status" value="1"/>
</dbReference>
<evidence type="ECO:0000256" key="1">
    <source>
        <dbReference type="ARBA" id="ARBA00004496"/>
    </source>
</evidence>
<evidence type="ECO:0000256" key="3">
    <source>
        <dbReference type="ARBA" id="ARBA00022737"/>
    </source>
</evidence>
<evidence type="ECO:0000256" key="5">
    <source>
        <dbReference type="ARBA" id="ARBA00022763"/>
    </source>
</evidence>
<keyword evidence="4" id="KW-0547">Nucleotide-binding</keyword>
<dbReference type="SUPFAM" id="SSF52540">
    <property type="entry name" value="P-loop containing nucleoside triphosphate hydrolases"/>
    <property type="match status" value="2"/>
</dbReference>
<dbReference type="PANTHER" id="PTHR43152:SF1">
    <property type="entry name" value="UVRA PROTEIN"/>
    <property type="match status" value="1"/>
</dbReference>
<dbReference type="PROSITE" id="PS50893">
    <property type="entry name" value="ABC_TRANSPORTER_2"/>
    <property type="match status" value="1"/>
</dbReference>
<dbReference type="Gene3D" id="1.20.1580.10">
    <property type="entry name" value="ABC transporter ATPase like domain"/>
    <property type="match status" value="3"/>
</dbReference>